<dbReference type="GO" id="GO:0043093">
    <property type="term" value="P:FtsZ-dependent cytokinesis"/>
    <property type="evidence" value="ECO:0007669"/>
    <property type="project" value="UniProtKB-UniRule"/>
</dbReference>
<accession>A0A8J3A6A9</accession>
<dbReference type="GO" id="GO:0000917">
    <property type="term" value="P:division septum assembly"/>
    <property type="evidence" value="ECO:0007669"/>
    <property type="project" value="UniProtKB-KW"/>
</dbReference>
<keyword evidence="8" id="KW-1185">Reference proteome</keyword>
<comment type="similarity">
    <text evidence="5">Belongs to the SepF family.</text>
</comment>
<dbReference type="EMBL" id="BMHA01000003">
    <property type="protein sequence ID" value="GGI04341.1"/>
    <property type="molecule type" value="Genomic_DNA"/>
</dbReference>
<dbReference type="InterPro" id="IPR038594">
    <property type="entry name" value="SepF-like_sf"/>
</dbReference>
<dbReference type="Pfam" id="PF04472">
    <property type="entry name" value="SepF"/>
    <property type="match status" value="1"/>
</dbReference>
<evidence type="ECO:0000256" key="5">
    <source>
        <dbReference type="HAMAP-Rule" id="MF_01197"/>
    </source>
</evidence>
<evidence type="ECO:0000256" key="1">
    <source>
        <dbReference type="ARBA" id="ARBA00022618"/>
    </source>
</evidence>
<sequence>MSSGMWNRTMIYLGLKEEPEEDFDGSAEQFVPEDDPHAEHAEPRPAQSRRREPASVAAGDSAGAGRLREVEADEATVRPLRQSAGSSEVHVRAVPKVPVARAAVVELSSFDDVPAVGSRYRTGQAVLFDLTRASAGDARRIVDFVSGLTYALHGRLTKVGTRAFLLVPEGVHLPVEERRRLGDLGYRVSAGAEG</sequence>
<comment type="function">
    <text evidence="4 5">Cell division protein that is part of the divisome complex and is recruited early to the Z-ring. Probably stimulates Z-ring formation, perhaps through the cross-linking of FtsZ protofilaments. Its function overlaps with FtsA.</text>
</comment>
<organism evidence="7 8">
    <name type="scientific">Egicoccus halophilus</name>
    <dbReference type="NCBI Taxonomy" id="1670830"/>
    <lineage>
        <taxon>Bacteria</taxon>
        <taxon>Bacillati</taxon>
        <taxon>Actinomycetota</taxon>
        <taxon>Nitriliruptoria</taxon>
        <taxon>Egicoccales</taxon>
        <taxon>Egicoccaceae</taxon>
        <taxon>Egicoccus</taxon>
    </lineage>
</organism>
<feature type="region of interest" description="Disordered" evidence="6">
    <location>
        <begin position="17"/>
        <end position="88"/>
    </location>
</feature>
<evidence type="ECO:0000256" key="4">
    <source>
        <dbReference type="ARBA" id="ARBA00044936"/>
    </source>
</evidence>
<evidence type="ECO:0000256" key="6">
    <source>
        <dbReference type="SAM" id="MobiDB-lite"/>
    </source>
</evidence>
<keyword evidence="5" id="KW-0963">Cytoplasm</keyword>
<dbReference type="Proteomes" id="UP000650511">
    <property type="component" value="Unassembled WGS sequence"/>
</dbReference>
<dbReference type="Gene3D" id="3.30.110.150">
    <property type="entry name" value="SepF-like protein"/>
    <property type="match status" value="1"/>
</dbReference>
<comment type="subunit">
    <text evidence="5">Homodimer. Interacts with FtsZ.</text>
</comment>
<proteinExistence type="inferred from homology"/>
<comment type="subcellular location">
    <subcellularLocation>
        <location evidence="5">Cytoplasm</location>
    </subcellularLocation>
    <text evidence="5">Localizes to the division site, in a FtsZ-dependent manner.</text>
</comment>
<keyword evidence="3 5" id="KW-0131">Cell cycle</keyword>
<reference evidence="7" key="1">
    <citation type="journal article" date="2014" name="Int. J. Syst. Evol. Microbiol.">
        <title>Complete genome sequence of Corynebacterium casei LMG S-19264T (=DSM 44701T), isolated from a smear-ripened cheese.</title>
        <authorList>
            <consortium name="US DOE Joint Genome Institute (JGI-PGF)"/>
            <person name="Walter F."/>
            <person name="Albersmeier A."/>
            <person name="Kalinowski J."/>
            <person name="Ruckert C."/>
        </authorList>
    </citation>
    <scope>NUCLEOTIDE SEQUENCE</scope>
    <source>
        <strain evidence="7">CGMCC 1.14988</strain>
    </source>
</reference>
<evidence type="ECO:0000313" key="8">
    <source>
        <dbReference type="Proteomes" id="UP000650511"/>
    </source>
</evidence>
<feature type="compositionally biased region" description="Low complexity" evidence="6">
    <location>
        <begin position="54"/>
        <end position="65"/>
    </location>
</feature>
<protein>
    <recommendedName>
        <fullName evidence="5">Cell division protein SepF</fullName>
    </recommendedName>
</protein>
<feature type="compositionally biased region" description="Basic and acidic residues" evidence="6">
    <location>
        <begin position="34"/>
        <end position="53"/>
    </location>
</feature>
<comment type="caution">
    <text evidence="7">The sequence shown here is derived from an EMBL/GenBank/DDBJ whole genome shotgun (WGS) entry which is preliminary data.</text>
</comment>
<dbReference type="AlphaFoldDB" id="A0A8J3A6A9"/>
<dbReference type="InterPro" id="IPR007561">
    <property type="entry name" value="Cell_div_SepF/SepF-rel"/>
</dbReference>
<evidence type="ECO:0000256" key="3">
    <source>
        <dbReference type="ARBA" id="ARBA00023306"/>
    </source>
</evidence>
<gene>
    <name evidence="5" type="primary">sepF</name>
    <name evidence="7" type="ORF">GCM10011354_08610</name>
</gene>
<dbReference type="PANTHER" id="PTHR35798">
    <property type="entry name" value="CELL DIVISION PROTEIN SEPF"/>
    <property type="match status" value="1"/>
</dbReference>
<name>A0A8J3A6A9_9ACTN</name>
<dbReference type="RefSeq" id="WP_130649594.1">
    <property type="nucleotide sequence ID" value="NZ_BMHA01000003.1"/>
</dbReference>
<keyword evidence="1 5" id="KW-0132">Cell division</keyword>
<dbReference type="InterPro" id="IPR023052">
    <property type="entry name" value="Cell_div_SepF"/>
</dbReference>
<dbReference type="OrthoDB" id="3731101at2"/>
<dbReference type="HAMAP" id="MF_01197">
    <property type="entry name" value="SepF"/>
    <property type="match status" value="1"/>
</dbReference>
<reference evidence="7" key="2">
    <citation type="submission" date="2020-09" db="EMBL/GenBank/DDBJ databases">
        <authorList>
            <person name="Sun Q."/>
            <person name="Zhou Y."/>
        </authorList>
    </citation>
    <scope>NUCLEOTIDE SEQUENCE</scope>
    <source>
        <strain evidence="7">CGMCC 1.14988</strain>
    </source>
</reference>
<dbReference type="PANTHER" id="PTHR35798:SF1">
    <property type="entry name" value="CELL DIVISION PROTEIN SEPF"/>
    <property type="match status" value="1"/>
</dbReference>
<evidence type="ECO:0000256" key="2">
    <source>
        <dbReference type="ARBA" id="ARBA00023210"/>
    </source>
</evidence>
<evidence type="ECO:0000313" key="7">
    <source>
        <dbReference type="EMBL" id="GGI04341.1"/>
    </source>
</evidence>
<keyword evidence="2 5" id="KW-0717">Septation</keyword>
<dbReference type="GO" id="GO:0005737">
    <property type="term" value="C:cytoplasm"/>
    <property type="evidence" value="ECO:0007669"/>
    <property type="project" value="UniProtKB-SubCell"/>
</dbReference>